<dbReference type="HOGENOM" id="CLU_000288_57_33_1"/>
<reference evidence="5" key="2">
    <citation type="submission" date="2015-01" db="EMBL/GenBank/DDBJ databases">
        <title>Evolutionary Origins and Diversification of the Mycorrhizal Mutualists.</title>
        <authorList>
            <consortium name="DOE Joint Genome Institute"/>
            <consortium name="Mycorrhizal Genomics Consortium"/>
            <person name="Kohler A."/>
            <person name="Kuo A."/>
            <person name="Nagy L.G."/>
            <person name="Floudas D."/>
            <person name="Copeland A."/>
            <person name="Barry K.W."/>
            <person name="Cichocki N."/>
            <person name="Veneault-Fourrey C."/>
            <person name="LaButti K."/>
            <person name="Lindquist E.A."/>
            <person name="Lipzen A."/>
            <person name="Lundell T."/>
            <person name="Morin E."/>
            <person name="Murat C."/>
            <person name="Riley R."/>
            <person name="Ohm R."/>
            <person name="Sun H."/>
            <person name="Tunlid A."/>
            <person name="Henrissat B."/>
            <person name="Grigoriev I.V."/>
            <person name="Hibbett D.S."/>
            <person name="Martin F."/>
        </authorList>
    </citation>
    <scope>NUCLEOTIDE SEQUENCE [LARGE SCALE GENOMIC DNA]</scope>
    <source>
        <strain evidence="5">ATCC 200175</strain>
    </source>
</reference>
<dbReference type="PANTHER" id="PTHR19848">
    <property type="entry name" value="WD40 REPEAT PROTEIN"/>
    <property type="match status" value="1"/>
</dbReference>
<sequence>MKAPQQYTEEPRPSSQTPLKVLKGHTRTVGGLAFFLDGCRIVSGSWDRSLIIWDVTVGEVEKKLAGHTGDIMSIAMAPDGRVFASGSEDGTLRFWDGSTGNEVGEPIHTLSTGKRGVWGLAFSPDSRRIATTGNHTIQICGTVGVWNSVSGKVVFNSLKGHTDAVMWTAFTPNGRQLVTASIDGTICRWDMKSGALIGKPLTGHSDWIYNGVLSRDGNTLATASADRTVRLWDLKTGNQKSRFLQHRFSVRRVALSRDGSLLATAGSGGDVYIWDMKTIEAG</sequence>
<proteinExistence type="predicted"/>
<dbReference type="PROSITE" id="PS50294">
    <property type="entry name" value="WD_REPEATS_REGION"/>
    <property type="match status" value="5"/>
</dbReference>
<evidence type="ECO:0000313" key="5">
    <source>
        <dbReference type="Proteomes" id="UP000053647"/>
    </source>
</evidence>
<dbReference type="Proteomes" id="UP000053647">
    <property type="component" value="Unassembled WGS sequence"/>
</dbReference>
<dbReference type="InterPro" id="IPR020472">
    <property type="entry name" value="WD40_PAC1"/>
</dbReference>
<dbReference type="SMART" id="SM00320">
    <property type="entry name" value="WD40"/>
    <property type="match status" value="6"/>
</dbReference>
<dbReference type="PROSITE" id="PS50082">
    <property type="entry name" value="WD_REPEATS_2"/>
    <property type="match status" value="5"/>
</dbReference>
<evidence type="ECO:0000256" key="3">
    <source>
        <dbReference type="PROSITE-ProRule" id="PRU00221"/>
    </source>
</evidence>
<feature type="repeat" description="WD" evidence="3">
    <location>
        <begin position="64"/>
        <end position="105"/>
    </location>
</feature>
<name>A0A0C9SPH5_PAXIN</name>
<keyword evidence="1 3" id="KW-0853">WD repeat</keyword>
<dbReference type="SUPFAM" id="SSF50978">
    <property type="entry name" value="WD40 repeat-like"/>
    <property type="match status" value="1"/>
</dbReference>
<feature type="repeat" description="WD" evidence="3">
    <location>
        <begin position="158"/>
        <end position="199"/>
    </location>
</feature>
<keyword evidence="5" id="KW-1185">Reference proteome</keyword>
<dbReference type="CDD" id="cd00200">
    <property type="entry name" value="WD40"/>
    <property type="match status" value="1"/>
</dbReference>
<dbReference type="PROSITE" id="PS00678">
    <property type="entry name" value="WD_REPEATS_1"/>
    <property type="match status" value="2"/>
</dbReference>
<dbReference type="PRINTS" id="PR00320">
    <property type="entry name" value="GPROTEINBRPT"/>
</dbReference>
<dbReference type="InterPro" id="IPR001680">
    <property type="entry name" value="WD40_rpt"/>
</dbReference>
<dbReference type="Gene3D" id="2.130.10.10">
    <property type="entry name" value="YVTN repeat-like/Quinoprotein amine dehydrogenase"/>
    <property type="match status" value="3"/>
</dbReference>
<dbReference type="InterPro" id="IPR015943">
    <property type="entry name" value="WD40/YVTN_repeat-like_dom_sf"/>
</dbReference>
<feature type="repeat" description="WD" evidence="3">
    <location>
        <begin position="243"/>
        <end position="282"/>
    </location>
</feature>
<protein>
    <recommendedName>
        <fullName evidence="6">WD40 repeat domain-containing protein</fullName>
    </recommendedName>
</protein>
<keyword evidence="2" id="KW-0677">Repeat</keyword>
<gene>
    <name evidence="4" type="ORF">PAXINDRAFT_88116</name>
</gene>
<dbReference type="InterPro" id="IPR036322">
    <property type="entry name" value="WD40_repeat_dom_sf"/>
</dbReference>
<feature type="repeat" description="WD" evidence="3">
    <location>
        <begin position="22"/>
        <end position="63"/>
    </location>
</feature>
<dbReference type="InterPro" id="IPR019775">
    <property type="entry name" value="WD40_repeat_CS"/>
</dbReference>
<evidence type="ECO:0008006" key="6">
    <source>
        <dbReference type="Google" id="ProtNLM"/>
    </source>
</evidence>
<dbReference type="PANTHER" id="PTHR19848:SF8">
    <property type="entry name" value="F-BOX AND WD REPEAT DOMAIN CONTAINING 7"/>
    <property type="match status" value="1"/>
</dbReference>
<accession>A0A0C9SPH5</accession>
<dbReference type="AlphaFoldDB" id="A0A0C9SPH5"/>
<reference evidence="4 5" key="1">
    <citation type="submission" date="2014-06" db="EMBL/GenBank/DDBJ databases">
        <authorList>
            <consortium name="DOE Joint Genome Institute"/>
            <person name="Kuo A."/>
            <person name="Kohler A."/>
            <person name="Nagy L.G."/>
            <person name="Floudas D."/>
            <person name="Copeland A."/>
            <person name="Barry K.W."/>
            <person name="Cichocki N."/>
            <person name="Veneault-Fourrey C."/>
            <person name="LaButti K."/>
            <person name="Lindquist E.A."/>
            <person name="Lipzen A."/>
            <person name="Lundell T."/>
            <person name="Morin E."/>
            <person name="Murat C."/>
            <person name="Sun H."/>
            <person name="Tunlid A."/>
            <person name="Henrissat B."/>
            <person name="Grigoriev I.V."/>
            <person name="Hibbett D.S."/>
            <person name="Martin F."/>
            <person name="Nordberg H.P."/>
            <person name="Cantor M.N."/>
            <person name="Hua S.X."/>
        </authorList>
    </citation>
    <scope>NUCLEOTIDE SEQUENCE [LARGE SCALE GENOMIC DNA]</scope>
    <source>
        <strain evidence="4 5">ATCC 200175</strain>
    </source>
</reference>
<organism evidence="4 5">
    <name type="scientific">Paxillus involutus ATCC 200175</name>
    <dbReference type="NCBI Taxonomy" id="664439"/>
    <lineage>
        <taxon>Eukaryota</taxon>
        <taxon>Fungi</taxon>
        <taxon>Dikarya</taxon>
        <taxon>Basidiomycota</taxon>
        <taxon>Agaricomycotina</taxon>
        <taxon>Agaricomycetes</taxon>
        <taxon>Agaricomycetidae</taxon>
        <taxon>Boletales</taxon>
        <taxon>Paxilineae</taxon>
        <taxon>Paxillaceae</taxon>
        <taxon>Paxillus</taxon>
    </lineage>
</organism>
<dbReference type="EMBL" id="KN819524">
    <property type="protein sequence ID" value="KIJ08989.1"/>
    <property type="molecule type" value="Genomic_DNA"/>
</dbReference>
<evidence type="ECO:0000313" key="4">
    <source>
        <dbReference type="EMBL" id="KIJ08989.1"/>
    </source>
</evidence>
<dbReference type="Pfam" id="PF00400">
    <property type="entry name" value="WD40"/>
    <property type="match status" value="6"/>
</dbReference>
<evidence type="ECO:0000256" key="1">
    <source>
        <dbReference type="ARBA" id="ARBA00022574"/>
    </source>
</evidence>
<evidence type="ECO:0000256" key="2">
    <source>
        <dbReference type="ARBA" id="ARBA00022737"/>
    </source>
</evidence>
<dbReference type="OrthoDB" id="538223at2759"/>
<feature type="repeat" description="WD" evidence="3">
    <location>
        <begin position="201"/>
        <end position="242"/>
    </location>
</feature>